<dbReference type="InterPro" id="IPR036388">
    <property type="entry name" value="WH-like_DNA-bd_sf"/>
</dbReference>
<dbReference type="Pfam" id="PF00196">
    <property type="entry name" value="GerE"/>
    <property type="match status" value="1"/>
</dbReference>
<dbReference type="GO" id="GO:0003677">
    <property type="term" value="F:DNA binding"/>
    <property type="evidence" value="ECO:0007669"/>
    <property type="project" value="UniProtKB-KW"/>
</dbReference>
<feature type="domain" description="HTH luxR-type" evidence="4">
    <location>
        <begin position="356"/>
        <end position="421"/>
    </location>
</feature>
<dbReference type="AlphaFoldDB" id="Q2SWR2"/>
<keyword evidence="6" id="KW-1185">Reference proteome</keyword>
<evidence type="ECO:0000256" key="3">
    <source>
        <dbReference type="ARBA" id="ARBA00023163"/>
    </source>
</evidence>
<dbReference type="SUPFAM" id="SSF46894">
    <property type="entry name" value="C-terminal effector domain of the bipartite response regulators"/>
    <property type="match status" value="1"/>
</dbReference>
<dbReference type="PANTHER" id="PTHR44688">
    <property type="entry name" value="DNA-BINDING TRANSCRIPTIONAL ACTIVATOR DEVR_DOSR"/>
    <property type="match status" value="1"/>
</dbReference>
<dbReference type="PRINTS" id="PR00038">
    <property type="entry name" value="HTHLUXR"/>
</dbReference>
<evidence type="ECO:0000313" key="5">
    <source>
        <dbReference type="EMBL" id="ABC39410.1"/>
    </source>
</evidence>
<dbReference type="Proteomes" id="UP000001930">
    <property type="component" value="Chromosome I"/>
</dbReference>
<dbReference type="InterPro" id="IPR000792">
    <property type="entry name" value="Tscrpt_reg_LuxR_C"/>
</dbReference>
<accession>Q2SWR2</accession>
<keyword evidence="1" id="KW-0805">Transcription regulation</keyword>
<keyword evidence="2" id="KW-0238">DNA-binding</keyword>
<dbReference type="GO" id="GO:0006355">
    <property type="term" value="P:regulation of DNA-templated transcription"/>
    <property type="evidence" value="ECO:0007669"/>
    <property type="project" value="InterPro"/>
</dbReference>
<dbReference type="EMBL" id="CP000086">
    <property type="protein sequence ID" value="ABC39410.1"/>
    <property type="molecule type" value="Genomic_DNA"/>
</dbReference>
<dbReference type="KEGG" id="bte:BTH_I2114"/>
<evidence type="ECO:0000256" key="2">
    <source>
        <dbReference type="ARBA" id="ARBA00023125"/>
    </source>
</evidence>
<gene>
    <name evidence="5" type="ordered locus">BTH_I2114</name>
</gene>
<name>Q2SWR2_BURTA</name>
<dbReference type="PROSITE" id="PS50043">
    <property type="entry name" value="HTH_LUXR_2"/>
    <property type="match status" value="1"/>
</dbReference>
<organism evidence="5 6">
    <name type="scientific">Burkholderia thailandensis (strain ATCC 700388 / DSM 13276 / CCUG 48851 / CIP 106301 / E264)</name>
    <dbReference type="NCBI Taxonomy" id="271848"/>
    <lineage>
        <taxon>Bacteria</taxon>
        <taxon>Pseudomonadati</taxon>
        <taxon>Pseudomonadota</taxon>
        <taxon>Betaproteobacteria</taxon>
        <taxon>Burkholderiales</taxon>
        <taxon>Burkholderiaceae</taxon>
        <taxon>Burkholderia</taxon>
        <taxon>pseudomallei group</taxon>
    </lineage>
</organism>
<evidence type="ECO:0000313" key="6">
    <source>
        <dbReference type="Proteomes" id="UP000001930"/>
    </source>
</evidence>
<dbReference type="HOGENOM" id="CLU_046971_0_0_4"/>
<dbReference type="PANTHER" id="PTHR44688:SF16">
    <property type="entry name" value="DNA-BINDING TRANSCRIPTIONAL ACTIVATOR DEVR_DOSR"/>
    <property type="match status" value="1"/>
</dbReference>
<proteinExistence type="predicted"/>
<dbReference type="CDD" id="cd06170">
    <property type="entry name" value="LuxR_C_like"/>
    <property type="match status" value="1"/>
</dbReference>
<sequence length="435" mass="48612">MTRRSSASTPFKWMGHSCFLARAVFKKADGYNRSLNEAIEARTAGGERARERSVVAIRGEGRQDIDALRDVPAAIVLDEAAWPPLAPRRRDFDGCTQTPGSTSRELSLFLLDLYAVANRASIGEFECRFFQLLSRYLPFDAGWTGVANHTPAGPVMHNSYLCRLPHEFFADWKRVRDCDPLAHRTLHGAYGRAAILSVVEPGLDARFRDWCVKYGLAQLMCVCTLDRRFGLTTFLSIYRQALNRPFTEEDARRYEDVIPHLAAALTINRAAQLTRLRSEAAASTVRAICDNFGVLHHADAGFGAVLRTEWPDWAGSRLPSALVEHLRRHASQPYSGDALRMQCVSVAGLFRLEVRPRSLLDRLSPRELAAIRYYGEGRSHKEVAQQMAISPATVRHYLRCAYRKLGMHDKSQISGVLGELDRAAEGIGAARGIDE</sequence>
<dbReference type="InterPro" id="IPR016032">
    <property type="entry name" value="Sig_transdc_resp-reg_C-effctor"/>
</dbReference>
<reference evidence="5 6" key="1">
    <citation type="journal article" date="2005" name="BMC Genomics">
        <title>Bacterial genome adaptation to niches: divergence of the potential virulence genes in three Burkholderia species of different survival strategies.</title>
        <authorList>
            <person name="Kim H.S."/>
            <person name="Schell M.A."/>
            <person name="Yu Y."/>
            <person name="Ulrich R.L."/>
            <person name="Sarria S.H."/>
            <person name="Nierman W.C."/>
            <person name="DeShazer D."/>
        </authorList>
    </citation>
    <scope>NUCLEOTIDE SEQUENCE [LARGE SCALE GENOMIC DNA]</scope>
    <source>
        <strain evidence="6">ATCC 700388 / DSM 13276 / CCUG 48851 / CIP 106301 / E264</strain>
    </source>
</reference>
<dbReference type="Gene3D" id="1.10.10.10">
    <property type="entry name" value="Winged helix-like DNA-binding domain superfamily/Winged helix DNA-binding domain"/>
    <property type="match status" value="1"/>
</dbReference>
<protein>
    <submittedName>
        <fullName evidence="5">Transcriptional regulator, LuxR family</fullName>
    </submittedName>
</protein>
<evidence type="ECO:0000256" key="1">
    <source>
        <dbReference type="ARBA" id="ARBA00023015"/>
    </source>
</evidence>
<keyword evidence="3" id="KW-0804">Transcription</keyword>
<dbReference type="SMART" id="SM00421">
    <property type="entry name" value="HTH_LUXR"/>
    <property type="match status" value="1"/>
</dbReference>
<evidence type="ECO:0000259" key="4">
    <source>
        <dbReference type="PROSITE" id="PS50043"/>
    </source>
</evidence>